<reference evidence="5 6" key="1">
    <citation type="submission" date="2019-10" db="EMBL/GenBank/DDBJ databases">
        <title>Unraveling microbial dark matter from salterns through culturing: the case of the genus Halosegnis.</title>
        <authorList>
            <person name="Duran-Viseras A."/>
            <person name="Andrei A.-S."/>
            <person name="Vera-Gargallo B."/>
            <person name="Ghai R."/>
            <person name="Sanchez-Porro C."/>
            <person name="Ventosa A."/>
        </authorList>
    </citation>
    <scope>NUCLEOTIDE SEQUENCE [LARGE SCALE GENOMIC DNA]</scope>
    <source>
        <strain evidence="4 6">F17-44</strain>
        <strain evidence="2 7">F18-79</strain>
        <strain evidence="3 5">F19-13</strain>
    </source>
</reference>
<dbReference type="Gene3D" id="1.20.58.1030">
    <property type="match status" value="1"/>
</dbReference>
<sequence>MNLDELQSIQSRERQASSLQNLRPSFYQDVGEFIQELTRERDRAAERADDPFSSPEVRRLSDDIETAKSTVEAIYERRVGKVVKMASIAAAGMPTDENGLTDEERELFSTLVERIEQSREHVLNGVLEGDGSGISCSREPVTEPSESEPTPNPTDTPASDDPAPEPSAAAELGLDPTPDTDDAPPAPPDTPADARASGEVSAADMMGDGDDTGSEAAAGDRTPATRTTADAAGADDTAAADESGESPSVDRTTVRITRDVGEVFGVDERSYDLSAEDIVDLPAENVEPLLKQDAAEPLE</sequence>
<comment type="caution">
    <text evidence="3">The sequence shown here is derived from an EMBL/GenBank/DDBJ whole genome shotgun (WGS) entry which is preliminary data.</text>
</comment>
<feature type="region of interest" description="Disordered" evidence="1">
    <location>
        <begin position="41"/>
        <end position="61"/>
    </location>
</feature>
<evidence type="ECO:0000313" key="4">
    <source>
        <dbReference type="EMBL" id="KAB7518327.1"/>
    </source>
</evidence>
<keyword evidence="7" id="KW-1185">Reference proteome</keyword>
<evidence type="ECO:0000256" key="1">
    <source>
        <dbReference type="SAM" id="MobiDB-lite"/>
    </source>
</evidence>
<evidence type="ECO:0000313" key="3">
    <source>
        <dbReference type="EMBL" id="KAB7517440.1"/>
    </source>
</evidence>
<gene>
    <name evidence="2" type="ORF">DM867_10795</name>
    <name evidence="4" type="ORF">DMP03_02940</name>
    <name evidence="3" type="ORF">DP108_10540</name>
</gene>
<evidence type="ECO:0008006" key="8">
    <source>
        <dbReference type="Google" id="ProtNLM"/>
    </source>
</evidence>
<dbReference type="EMBL" id="QMDY01000005">
    <property type="protein sequence ID" value="KAB7517440.1"/>
    <property type="molecule type" value="Genomic_DNA"/>
</dbReference>
<feature type="compositionally biased region" description="Low complexity" evidence="1">
    <location>
        <begin position="216"/>
        <end position="237"/>
    </location>
</feature>
<accession>A0A5N5UHV2</accession>
<dbReference type="AlphaFoldDB" id="A0A5N5UG51"/>
<feature type="compositionally biased region" description="Low complexity" evidence="1">
    <location>
        <begin position="142"/>
        <end position="177"/>
    </location>
</feature>
<dbReference type="Proteomes" id="UP000326865">
    <property type="component" value="Unassembled WGS sequence"/>
</dbReference>
<evidence type="ECO:0000313" key="7">
    <source>
        <dbReference type="Proteomes" id="UP000326865"/>
    </source>
</evidence>
<accession>A0A5N5U4R2</accession>
<proteinExistence type="predicted"/>
<protein>
    <recommendedName>
        <fullName evidence="8">DNA replication factor GINS</fullName>
    </recommendedName>
</protein>
<dbReference type="EMBL" id="QJOW01000001">
    <property type="protein sequence ID" value="KAB7518327.1"/>
    <property type="molecule type" value="Genomic_DNA"/>
</dbReference>
<dbReference type="RefSeq" id="WP_152119219.1">
    <property type="nucleotide sequence ID" value="NZ_QJOW01000001.1"/>
</dbReference>
<dbReference type="EMBL" id="QKKZ01000004">
    <property type="protein sequence ID" value="KAB7513457.1"/>
    <property type="molecule type" value="Genomic_DNA"/>
</dbReference>
<evidence type="ECO:0000313" key="5">
    <source>
        <dbReference type="Proteomes" id="UP000326207"/>
    </source>
</evidence>
<organism evidence="3 5">
    <name type="scientific">Halosegnis rubeus</name>
    <dbReference type="NCBI Taxonomy" id="2212850"/>
    <lineage>
        <taxon>Archaea</taxon>
        <taxon>Methanobacteriati</taxon>
        <taxon>Methanobacteriota</taxon>
        <taxon>Stenosarchaea group</taxon>
        <taxon>Halobacteria</taxon>
        <taxon>Halobacteriales</taxon>
        <taxon>Natronomonadaceae</taxon>
        <taxon>Halosegnis</taxon>
    </lineage>
</organism>
<feature type="region of interest" description="Disordered" evidence="1">
    <location>
        <begin position="122"/>
        <end position="258"/>
    </location>
</feature>
<dbReference type="CDD" id="cd11714">
    <property type="entry name" value="GINS_A_archaea"/>
    <property type="match status" value="1"/>
</dbReference>
<evidence type="ECO:0000313" key="6">
    <source>
        <dbReference type="Proteomes" id="UP000326302"/>
    </source>
</evidence>
<evidence type="ECO:0000313" key="2">
    <source>
        <dbReference type="EMBL" id="KAB7513457.1"/>
    </source>
</evidence>
<dbReference type="Proteomes" id="UP000326207">
    <property type="component" value="Unassembled WGS sequence"/>
</dbReference>
<dbReference type="OrthoDB" id="157576at2157"/>
<dbReference type="Proteomes" id="UP000326302">
    <property type="component" value="Unassembled WGS sequence"/>
</dbReference>
<name>A0A5N5UG51_9EURY</name>
<dbReference type="Gene3D" id="3.40.5.50">
    <property type="match status" value="1"/>
</dbReference>
<accession>A0A5N5UG51</accession>
<feature type="region of interest" description="Disordered" evidence="1">
    <location>
        <begin position="1"/>
        <end position="23"/>
    </location>
</feature>